<organism evidence="1 2">
    <name type="scientific">Alcanivorax quisquiliarum</name>
    <dbReference type="NCBI Taxonomy" id="2933565"/>
    <lineage>
        <taxon>Bacteria</taxon>
        <taxon>Pseudomonadati</taxon>
        <taxon>Pseudomonadota</taxon>
        <taxon>Gammaproteobacteria</taxon>
        <taxon>Oceanospirillales</taxon>
        <taxon>Alcanivoracaceae</taxon>
        <taxon>Alcanivorax</taxon>
    </lineage>
</organism>
<dbReference type="InterPro" id="IPR017703">
    <property type="entry name" value="YgfZ/GCV_T_CS"/>
</dbReference>
<dbReference type="RefSeq" id="WP_246951576.1">
    <property type="nucleotide sequence ID" value="NZ_JALKII010000004.1"/>
</dbReference>
<name>A0ABT0E7A7_9GAMM</name>
<sequence length="345" mass="36888">MSQPALWASFLDQAGAVRDGDGILLHFGQAAAPDTAARLCVADHLRVFTLRGPDAATFLQGQVTADVREISAGSSRLAMHLSLKGRGLVSLRAIPAEDGFDLLVPASMAESLRALLGKYILFSKATLAADESRVVLALEDSDPVALHKSMAENLTPLGLSVPEPEQTVFAGALTCTRLDARRSLLLLPAQDARRLWPTLLAGREPGGSEQVLLSDIVAGEGSILPGAEDLFLPQALNYDALAGVSFRKGCYTGQEVVARMHFKGQMKQRMQRLSWAGEHALPPGAVLRNAEGKAQGEIVQSIAADGRVHALAVLRLDYEGELFSEPDNALHGLLREPLPYPLPAR</sequence>
<dbReference type="Gene3D" id="3.30.70.1400">
    <property type="entry name" value="Aminomethyltransferase beta-barrel domains"/>
    <property type="match status" value="1"/>
</dbReference>
<proteinExistence type="predicted"/>
<dbReference type="Gene3D" id="2.40.30.160">
    <property type="match status" value="1"/>
</dbReference>
<accession>A0ABT0E7A7</accession>
<dbReference type="SUPFAM" id="SSF103025">
    <property type="entry name" value="Folate-binding domain"/>
    <property type="match status" value="1"/>
</dbReference>
<gene>
    <name evidence="1" type="ORF">MU846_08310</name>
</gene>
<dbReference type="InterPro" id="IPR045179">
    <property type="entry name" value="YgfZ/GcvT"/>
</dbReference>
<evidence type="ECO:0000313" key="1">
    <source>
        <dbReference type="EMBL" id="MCK0537711.1"/>
    </source>
</evidence>
<comment type="caution">
    <text evidence="1">The sequence shown here is derived from an EMBL/GenBank/DDBJ whole genome shotgun (WGS) entry which is preliminary data.</text>
</comment>
<keyword evidence="2" id="KW-1185">Reference proteome</keyword>
<reference evidence="1" key="1">
    <citation type="submission" date="2022-04" db="EMBL/GenBank/DDBJ databases">
        <title>Alcanivorax sp. CY1518 draft genome sequence.</title>
        <authorList>
            <person name="Zhao G."/>
            <person name="An M."/>
        </authorList>
    </citation>
    <scope>NUCLEOTIDE SEQUENCE</scope>
    <source>
        <strain evidence="1">CY1518</strain>
    </source>
</reference>
<dbReference type="Proteomes" id="UP001165524">
    <property type="component" value="Unassembled WGS sequence"/>
</dbReference>
<dbReference type="PANTHER" id="PTHR22602:SF0">
    <property type="entry name" value="TRANSFERASE CAF17, MITOCHONDRIAL-RELATED"/>
    <property type="match status" value="1"/>
</dbReference>
<dbReference type="PANTHER" id="PTHR22602">
    <property type="entry name" value="TRANSFERASE CAF17, MITOCHONDRIAL-RELATED"/>
    <property type="match status" value="1"/>
</dbReference>
<evidence type="ECO:0000313" key="2">
    <source>
        <dbReference type="Proteomes" id="UP001165524"/>
    </source>
</evidence>
<protein>
    <submittedName>
        <fullName evidence="1">Folate-binding protein</fullName>
    </submittedName>
</protein>
<dbReference type="NCBIfam" id="TIGR03317">
    <property type="entry name" value="ygfZ_signature"/>
    <property type="match status" value="1"/>
</dbReference>
<dbReference type="EMBL" id="JALKII010000004">
    <property type="protein sequence ID" value="MCK0537711.1"/>
    <property type="molecule type" value="Genomic_DNA"/>
</dbReference>